<accession>A0A0A9HKB9</accession>
<dbReference type="PROSITE" id="PS51257">
    <property type="entry name" value="PROKAR_LIPOPROTEIN"/>
    <property type="match status" value="1"/>
</dbReference>
<name>A0A0A9HKB9_ARUDO</name>
<dbReference type="AlphaFoldDB" id="A0A0A9HKB9"/>
<evidence type="ECO:0000313" key="1">
    <source>
        <dbReference type="EMBL" id="JAE36284.1"/>
    </source>
</evidence>
<reference evidence="1" key="2">
    <citation type="journal article" date="2015" name="Data Brief">
        <title>Shoot transcriptome of the giant reed, Arundo donax.</title>
        <authorList>
            <person name="Barrero R.A."/>
            <person name="Guerrero F.D."/>
            <person name="Moolhuijzen P."/>
            <person name="Goolsby J.A."/>
            <person name="Tidwell J."/>
            <person name="Bellgard S.E."/>
            <person name="Bellgard M.I."/>
        </authorList>
    </citation>
    <scope>NUCLEOTIDE SEQUENCE</scope>
    <source>
        <tissue evidence="1">Shoot tissue taken approximately 20 cm above the soil surface</tissue>
    </source>
</reference>
<proteinExistence type="predicted"/>
<reference evidence="1" key="1">
    <citation type="submission" date="2014-09" db="EMBL/GenBank/DDBJ databases">
        <authorList>
            <person name="Magalhaes I.L.F."/>
            <person name="Oliveira U."/>
            <person name="Santos F.R."/>
            <person name="Vidigal T.H.D.A."/>
            <person name="Brescovit A.D."/>
            <person name="Santos A.J."/>
        </authorList>
    </citation>
    <scope>NUCLEOTIDE SEQUENCE</scope>
    <source>
        <tissue evidence="1">Shoot tissue taken approximately 20 cm above the soil surface</tissue>
    </source>
</reference>
<sequence length="47" mass="5243">MKEIHNTLNEPLVQVYQNKRPKYSAVCLQGSIASCNILAPKTQGTVR</sequence>
<dbReference type="EMBL" id="GBRH01161612">
    <property type="protein sequence ID" value="JAE36284.1"/>
    <property type="molecule type" value="Transcribed_RNA"/>
</dbReference>
<organism evidence="1">
    <name type="scientific">Arundo donax</name>
    <name type="common">Giant reed</name>
    <name type="synonym">Donax arundinaceus</name>
    <dbReference type="NCBI Taxonomy" id="35708"/>
    <lineage>
        <taxon>Eukaryota</taxon>
        <taxon>Viridiplantae</taxon>
        <taxon>Streptophyta</taxon>
        <taxon>Embryophyta</taxon>
        <taxon>Tracheophyta</taxon>
        <taxon>Spermatophyta</taxon>
        <taxon>Magnoliopsida</taxon>
        <taxon>Liliopsida</taxon>
        <taxon>Poales</taxon>
        <taxon>Poaceae</taxon>
        <taxon>PACMAD clade</taxon>
        <taxon>Arundinoideae</taxon>
        <taxon>Arundineae</taxon>
        <taxon>Arundo</taxon>
    </lineage>
</organism>
<protein>
    <submittedName>
        <fullName evidence="1">Uncharacterized protein</fullName>
    </submittedName>
</protein>